<reference evidence="2" key="1">
    <citation type="submission" date="2021-02" db="EMBL/GenBank/DDBJ databases">
        <authorList>
            <person name="Nowell W R."/>
        </authorList>
    </citation>
    <scope>NUCLEOTIDE SEQUENCE</scope>
</reference>
<dbReference type="Proteomes" id="UP000676336">
    <property type="component" value="Unassembled WGS sequence"/>
</dbReference>
<evidence type="ECO:0000313" key="2">
    <source>
        <dbReference type="EMBL" id="CAF5026985.1"/>
    </source>
</evidence>
<feature type="compositionally biased region" description="Polar residues" evidence="1">
    <location>
        <begin position="1"/>
        <end position="13"/>
    </location>
</feature>
<dbReference type="AlphaFoldDB" id="A0A8S3DRX5"/>
<proteinExistence type="predicted"/>
<accession>A0A8S3DRX5</accession>
<dbReference type="EMBL" id="CAJOBI010218764">
    <property type="protein sequence ID" value="CAF5036060.1"/>
    <property type="molecule type" value="Genomic_DNA"/>
</dbReference>
<evidence type="ECO:0000256" key="1">
    <source>
        <dbReference type="SAM" id="MobiDB-lite"/>
    </source>
</evidence>
<feature type="non-terminal residue" evidence="2">
    <location>
        <position position="34"/>
    </location>
</feature>
<feature type="compositionally biased region" description="Acidic residues" evidence="1">
    <location>
        <begin position="23"/>
        <end position="34"/>
    </location>
</feature>
<sequence>MSQAPNPFTQAASQGYGDFAATLDDEDQDESNEE</sequence>
<evidence type="ECO:0000313" key="4">
    <source>
        <dbReference type="Proteomes" id="UP000676336"/>
    </source>
</evidence>
<organism evidence="2 4">
    <name type="scientific">Rotaria magnacalcarata</name>
    <dbReference type="NCBI Taxonomy" id="392030"/>
    <lineage>
        <taxon>Eukaryota</taxon>
        <taxon>Metazoa</taxon>
        <taxon>Spiralia</taxon>
        <taxon>Gnathifera</taxon>
        <taxon>Rotifera</taxon>
        <taxon>Eurotatoria</taxon>
        <taxon>Bdelloidea</taxon>
        <taxon>Philodinida</taxon>
        <taxon>Philodinidae</taxon>
        <taxon>Rotaria</taxon>
    </lineage>
</organism>
<comment type="caution">
    <text evidence="2">The sequence shown here is derived from an EMBL/GenBank/DDBJ whole genome shotgun (WGS) entry which is preliminary data.</text>
</comment>
<dbReference type="EMBL" id="CAJOBI010214821">
    <property type="protein sequence ID" value="CAF5026985.1"/>
    <property type="molecule type" value="Genomic_DNA"/>
</dbReference>
<gene>
    <name evidence="2" type="ORF">SMN809_LOCUS57916</name>
    <name evidence="3" type="ORF">SMN809_LOCUS58390</name>
</gene>
<feature type="region of interest" description="Disordered" evidence="1">
    <location>
        <begin position="1"/>
        <end position="34"/>
    </location>
</feature>
<protein>
    <submittedName>
        <fullName evidence="2">Uncharacterized protein</fullName>
    </submittedName>
</protein>
<evidence type="ECO:0000313" key="3">
    <source>
        <dbReference type="EMBL" id="CAF5036060.1"/>
    </source>
</evidence>
<name>A0A8S3DRX5_9BILA</name>